<dbReference type="WBParaSite" id="MCU_002253-RA">
    <property type="protein sequence ID" value="MCU_002253-RA"/>
    <property type="gene ID" value="MCU_002253"/>
</dbReference>
<reference evidence="3" key="1">
    <citation type="submission" date="2019-11" db="UniProtKB">
        <authorList>
            <consortium name="WormBaseParasite"/>
        </authorList>
    </citation>
    <scope>IDENTIFICATION</scope>
</reference>
<keyword evidence="1" id="KW-0472">Membrane</keyword>
<evidence type="ECO:0000256" key="1">
    <source>
        <dbReference type="SAM" id="Phobius"/>
    </source>
</evidence>
<dbReference type="SUPFAM" id="SSF49785">
    <property type="entry name" value="Galactose-binding domain-like"/>
    <property type="match status" value="1"/>
</dbReference>
<proteinExistence type="predicted"/>
<accession>A0A5K3ES10</accession>
<evidence type="ECO:0000259" key="2">
    <source>
        <dbReference type="Pfam" id="PF08547"/>
    </source>
</evidence>
<dbReference type="Pfam" id="PF08547">
    <property type="entry name" value="CIA30"/>
    <property type="match status" value="1"/>
</dbReference>
<name>A0A5K3ES10_MESCO</name>
<sequence length="226" mass="25523">RQVKPYKHVAATQIALKVRVNWPVFCFLSSFMLLIEHFLKSLLSLTAMCNINNTVCTFFDFSSPESADYSLWSPVTDKVRGGNSTADIKDAIVDGMHLASFEYNLVPLPNGACFAGVNYQGQFNASGFDGVKINLKRTGVNEIFKVIFPQEYSYEFAFKAPEEFKEIKFPFSGFLPYHWGKRVNTSRPLDTSHLGLAFQCFGGVYEDFKQKGSGSLQIQWVKAYKD</sequence>
<protein>
    <submittedName>
        <fullName evidence="3">CIA30 domain-containing protein</fullName>
    </submittedName>
</protein>
<evidence type="ECO:0000313" key="3">
    <source>
        <dbReference type="WBParaSite" id="MCU_002253-RA"/>
    </source>
</evidence>
<feature type="domain" description="NADH:ubiquinone oxidoreductase intermediate-associated protein 30" evidence="2">
    <location>
        <begin position="59"/>
        <end position="194"/>
    </location>
</feature>
<keyword evidence="1" id="KW-0812">Transmembrane</keyword>
<dbReference type="InterPro" id="IPR013857">
    <property type="entry name" value="NADH-UbQ_OxRdtase-assoc_prot30"/>
</dbReference>
<dbReference type="InterPro" id="IPR008979">
    <property type="entry name" value="Galactose-bd-like_sf"/>
</dbReference>
<dbReference type="AlphaFoldDB" id="A0A5K3ES10"/>
<keyword evidence="1" id="KW-1133">Transmembrane helix</keyword>
<organism evidence="3">
    <name type="scientific">Mesocestoides corti</name>
    <name type="common">Flatworm</name>
    <dbReference type="NCBI Taxonomy" id="53468"/>
    <lineage>
        <taxon>Eukaryota</taxon>
        <taxon>Metazoa</taxon>
        <taxon>Spiralia</taxon>
        <taxon>Lophotrochozoa</taxon>
        <taxon>Platyhelminthes</taxon>
        <taxon>Cestoda</taxon>
        <taxon>Eucestoda</taxon>
        <taxon>Cyclophyllidea</taxon>
        <taxon>Mesocestoididae</taxon>
        <taxon>Mesocestoides</taxon>
    </lineage>
</organism>
<feature type="transmembrane region" description="Helical" evidence="1">
    <location>
        <begin position="20"/>
        <end position="39"/>
    </location>
</feature>